<dbReference type="AlphaFoldDB" id="A0A084Y4T3"/>
<gene>
    <name evidence="2" type="ORF">CAPSK01_000561</name>
</gene>
<dbReference type="Pfam" id="PF04012">
    <property type="entry name" value="PspA_IM30"/>
    <property type="match status" value="1"/>
</dbReference>
<evidence type="ECO:0000313" key="2">
    <source>
        <dbReference type="EMBL" id="KFB69727.1"/>
    </source>
</evidence>
<organism evidence="2 3">
    <name type="scientific">Candidatus Accumulibacter vicinus</name>
    <dbReference type="NCBI Taxonomy" id="2954382"/>
    <lineage>
        <taxon>Bacteria</taxon>
        <taxon>Pseudomonadati</taxon>
        <taxon>Pseudomonadota</taxon>
        <taxon>Betaproteobacteria</taxon>
        <taxon>Candidatus Accumulibacter</taxon>
    </lineage>
</organism>
<comment type="caution">
    <text evidence="2">The sequence shown here is derived from an EMBL/GenBank/DDBJ whole genome shotgun (WGS) entry which is preliminary data.</text>
</comment>
<name>A0A084Y4T3_9PROT</name>
<dbReference type="Proteomes" id="UP000019812">
    <property type="component" value="Unassembled WGS sequence"/>
</dbReference>
<evidence type="ECO:0000256" key="1">
    <source>
        <dbReference type="ARBA" id="ARBA00043985"/>
    </source>
</evidence>
<protein>
    <submittedName>
        <fullName evidence="2">Phage shock protein A</fullName>
    </submittedName>
</protein>
<sequence length="274" mass="30061">MLRSAPLPTPLATGCADRPARRKVDAIIAPGHEACADRKHFLNPDFQKEPDMADTLKNRVGRVIAGGVHALIDRIEDQAPEAIMQQSIREADAVIDDVRHELGLVSANRHLAQQQHANLNAQHEKLGGQIEQAMVLQREELARAAVARQLDIEAQIPILEMTLAELARQESEFKGYVTALLAKKREMEEALSEFRKSRAAAATLAGSGSSSKPTDHRMDAVTSAFDRVYERQTGLAGTARTGSLEQAARLRELDDLVRENKIAERMALLKAGKA</sequence>
<dbReference type="InterPro" id="IPR007157">
    <property type="entry name" value="PspA_VIPP1"/>
</dbReference>
<evidence type="ECO:0000313" key="3">
    <source>
        <dbReference type="Proteomes" id="UP000019812"/>
    </source>
</evidence>
<dbReference type="RefSeq" id="WP_273702951.1">
    <property type="nucleotide sequence ID" value="NZ_JDSS02000008.1"/>
</dbReference>
<comment type="similarity">
    <text evidence="1">Belongs to the PspA/Vipp/IM30 family.</text>
</comment>
<dbReference type="PROSITE" id="PS51257">
    <property type="entry name" value="PROKAR_LIPOPROTEIN"/>
    <property type="match status" value="1"/>
</dbReference>
<accession>A0A084Y4T3</accession>
<reference evidence="2 3" key="1">
    <citation type="submission" date="2014-07" db="EMBL/GenBank/DDBJ databases">
        <title>Expanding our view of genomic diversity in Candidatus Accumulibacter clades.</title>
        <authorList>
            <person name="Skennerton C.T."/>
            <person name="Barr J.J."/>
            <person name="Slater F.R."/>
            <person name="Bond P.L."/>
            <person name="Tyson G.W."/>
        </authorList>
    </citation>
    <scope>NUCLEOTIDE SEQUENCE [LARGE SCALE GENOMIC DNA]</scope>
    <source>
        <strain evidence="3">SK-01</strain>
    </source>
</reference>
<dbReference type="STRING" id="1457154.CAPSK01_000561"/>
<dbReference type="EMBL" id="JDSS02000008">
    <property type="protein sequence ID" value="KFB69727.1"/>
    <property type="molecule type" value="Genomic_DNA"/>
</dbReference>
<proteinExistence type="inferred from homology"/>